<sequence length="113" mass="13181">MTHFFNDYLLNFFSKATITLINKTQQFFYIILCKILLKCEEYNKAIKNNEKLLKIVLNIPDINETSVSHLYDNLGIDYNNSDVHSKTIECHEKALKIKTGIFKNGSIEIKNSY</sequence>
<protein>
    <submittedName>
        <fullName evidence="1">Uncharacterized protein</fullName>
    </submittedName>
</protein>
<organism evidence="1 2">
    <name type="scientific">Reticulomyxa filosa</name>
    <dbReference type="NCBI Taxonomy" id="46433"/>
    <lineage>
        <taxon>Eukaryota</taxon>
        <taxon>Sar</taxon>
        <taxon>Rhizaria</taxon>
        <taxon>Retaria</taxon>
        <taxon>Foraminifera</taxon>
        <taxon>Monothalamids</taxon>
        <taxon>Reticulomyxidae</taxon>
        <taxon>Reticulomyxa</taxon>
    </lineage>
</organism>
<proteinExistence type="predicted"/>
<dbReference type="InterPro" id="IPR011990">
    <property type="entry name" value="TPR-like_helical_dom_sf"/>
</dbReference>
<evidence type="ECO:0000313" key="1">
    <source>
        <dbReference type="EMBL" id="ETO34633.1"/>
    </source>
</evidence>
<gene>
    <name evidence="1" type="ORF">RFI_02459</name>
</gene>
<dbReference type="EMBL" id="ASPP01002406">
    <property type="protein sequence ID" value="ETO34633.1"/>
    <property type="molecule type" value="Genomic_DNA"/>
</dbReference>
<comment type="caution">
    <text evidence="1">The sequence shown here is derived from an EMBL/GenBank/DDBJ whole genome shotgun (WGS) entry which is preliminary data.</text>
</comment>
<dbReference type="Gene3D" id="1.25.40.10">
    <property type="entry name" value="Tetratricopeptide repeat domain"/>
    <property type="match status" value="1"/>
</dbReference>
<keyword evidence="2" id="KW-1185">Reference proteome</keyword>
<reference evidence="1 2" key="1">
    <citation type="journal article" date="2013" name="Curr. Biol.">
        <title>The Genome of the Foraminiferan Reticulomyxa filosa.</title>
        <authorList>
            <person name="Glockner G."/>
            <person name="Hulsmann N."/>
            <person name="Schleicher M."/>
            <person name="Noegel A.A."/>
            <person name="Eichinger L."/>
            <person name="Gallinger C."/>
            <person name="Pawlowski J."/>
            <person name="Sierra R."/>
            <person name="Euteneuer U."/>
            <person name="Pillet L."/>
            <person name="Moustafa A."/>
            <person name="Platzer M."/>
            <person name="Groth M."/>
            <person name="Szafranski K."/>
            <person name="Schliwa M."/>
        </authorList>
    </citation>
    <scope>NUCLEOTIDE SEQUENCE [LARGE SCALE GENOMIC DNA]</scope>
</reference>
<accession>X6P944</accession>
<evidence type="ECO:0000313" key="2">
    <source>
        <dbReference type="Proteomes" id="UP000023152"/>
    </source>
</evidence>
<dbReference type="AlphaFoldDB" id="X6P944"/>
<dbReference type="Proteomes" id="UP000023152">
    <property type="component" value="Unassembled WGS sequence"/>
</dbReference>
<name>X6P944_RETFI</name>
<dbReference type="SUPFAM" id="SSF48452">
    <property type="entry name" value="TPR-like"/>
    <property type="match status" value="1"/>
</dbReference>